<gene>
    <name evidence="1" type="ORF">L6164_034406</name>
</gene>
<evidence type="ECO:0000313" key="1">
    <source>
        <dbReference type="EMBL" id="KAI4301090.1"/>
    </source>
</evidence>
<protein>
    <submittedName>
        <fullName evidence="1">Uncharacterized protein</fullName>
    </submittedName>
</protein>
<comment type="caution">
    <text evidence="1">The sequence shown here is derived from an EMBL/GenBank/DDBJ whole genome shotgun (WGS) entry which is preliminary data.</text>
</comment>
<sequence>MLQSVHLIAPGCGVPEGRYLPCSGVSGRTAILYSCYSQGGHRLHALVRIRGLRCSSVGSSFVCEARRNPDFPRQNKHGFSRSRSRQNEGRDTFENFEEDMLSSKNGPLLSLSSNPRSQATAAPGPIEKEIVELFRKVQPLLQERAAIKEEKKVEVPQGKGKDDVTVDSFLKLLRKHPVEQVKRSRGGGGKYNGGRGTSFSELDATPKNKSQEANKSLARPRSVFQRRSPVPRVKYQPVSYDEDDVDEVSLGSGVTEKNQDYTSLKTDHESQFDSEPKLDPKDELFFPDVGIAEFSEDDSHDSEQISNDEHGEEQQLVQHEDLSVLKLPELRALAKSRGIKGFSKMKKSELMELLSKSH</sequence>
<reference evidence="1 2" key="1">
    <citation type="journal article" date="2022" name="DNA Res.">
        <title>Chromosomal-level genome assembly of the orchid tree Bauhinia variegata (Leguminosae; Cercidoideae) supports the allotetraploid origin hypothesis of Bauhinia.</title>
        <authorList>
            <person name="Zhong Y."/>
            <person name="Chen Y."/>
            <person name="Zheng D."/>
            <person name="Pang J."/>
            <person name="Liu Y."/>
            <person name="Luo S."/>
            <person name="Meng S."/>
            <person name="Qian L."/>
            <person name="Wei D."/>
            <person name="Dai S."/>
            <person name="Zhou R."/>
        </authorList>
    </citation>
    <scope>NUCLEOTIDE SEQUENCE [LARGE SCALE GENOMIC DNA]</scope>
    <source>
        <strain evidence="1">BV-YZ2020</strain>
    </source>
</reference>
<dbReference type="EMBL" id="CM039438">
    <property type="protein sequence ID" value="KAI4301090.1"/>
    <property type="molecule type" value="Genomic_DNA"/>
</dbReference>
<proteinExistence type="predicted"/>
<keyword evidence="2" id="KW-1185">Reference proteome</keyword>
<evidence type="ECO:0000313" key="2">
    <source>
        <dbReference type="Proteomes" id="UP000828941"/>
    </source>
</evidence>
<name>A0ACB9KUM3_BAUVA</name>
<dbReference type="Proteomes" id="UP000828941">
    <property type="component" value="Chromosome 13"/>
</dbReference>
<accession>A0ACB9KUM3</accession>
<organism evidence="1 2">
    <name type="scientific">Bauhinia variegata</name>
    <name type="common">Purple orchid tree</name>
    <name type="synonym">Phanera variegata</name>
    <dbReference type="NCBI Taxonomy" id="167791"/>
    <lineage>
        <taxon>Eukaryota</taxon>
        <taxon>Viridiplantae</taxon>
        <taxon>Streptophyta</taxon>
        <taxon>Embryophyta</taxon>
        <taxon>Tracheophyta</taxon>
        <taxon>Spermatophyta</taxon>
        <taxon>Magnoliopsida</taxon>
        <taxon>eudicotyledons</taxon>
        <taxon>Gunneridae</taxon>
        <taxon>Pentapetalae</taxon>
        <taxon>rosids</taxon>
        <taxon>fabids</taxon>
        <taxon>Fabales</taxon>
        <taxon>Fabaceae</taxon>
        <taxon>Cercidoideae</taxon>
        <taxon>Cercideae</taxon>
        <taxon>Bauhiniinae</taxon>
        <taxon>Bauhinia</taxon>
    </lineage>
</organism>